<feature type="transmembrane region" description="Helical" evidence="2">
    <location>
        <begin position="45"/>
        <end position="66"/>
    </location>
</feature>
<gene>
    <name evidence="3" type="ORF">DMC30DRAFT_450653</name>
</gene>
<evidence type="ECO:0000313" key="3">
    <source>
        <dbReference type="EMBL" id="TNY23335.1"/>
    </source>
</evidence>
<dbReference type="PANTHER" id="PTHR37471">
    <property type="entry name" value="UNNAMED PRODUCT"/>
    <property type="match status" value="1"/>
</dbReference>
<feature type="region of interest" description="Disordered" evidence="1">
    <location>
        <begin position="378"/>
        <end position="399"/>
    </location>
</feature>
<feature type="compositionally biased region" description="Basic residues" evidence="1">
    <location>
        <begin position="226"/>
        <end position="236"/>
    </location>
</feature>
<evidence type="ECO:0000256" key="2">
    <source>
        <dbReference type="SAM" id="Phobius"/>
    </source>
</evidence>
<dbReference type="InterPro" id="IPR029058">
    <property type="entry name" value="AB_hydrolase_fold"/>
</dbReference>
<dbReference type="PANTHER" id="PTHR37471:SF1">
    <property type="entry name" value="AB HYDROLASE-1 DOMAIN-CONTAINING PROTEIN"/>
    <property type="match status" value="1"/>
</dbReference>
<accession>A0A5C5G322</accession>
<dbReference type="OrthoDB" id="6431331at2759"/>
<comment type="caution">
    <text evidence="3">The sequence shown here is derived from an EMBL/GenBank/DDBJ whole genome shotgun (WGS) entry which is preliminary data.</text>
</comment>
<feature type="region of interest" description="Disordered" evidence="1">
    <location>
        <begin position="464"/>
        <end position="509"/>
    </location>
</feature>
<sequence>MSSDKRPASTIASRRGQPRIDTHTRGRPHSHHRRRFKPSTHLTRGWATASFHFSLAATFLAIAAVWSITPLAWGYVLYTLVTLAPALSSARPAPGSSTSPLRILHWVTLSYCATECLFSIYYRALAIRCNGLRQPKRHSRKYLRGLFLRSLENGLRLDDDDDGEDTSSSDDYDAGDLAKDVTRRTTGVDSKLEDNWAERARDEEEAQRGSDGEPGPPSSSAAHGHGPAKRAGRRRPAAGAGDGASTPELGTTDLPGGSGGSRGARARGSSASSDYLSARVLPTLRMDDPPVTRSAAAARRAQQLEPSRSRASLDSREDEGFGGDMSRLSLRTLDSALGASPRSTTGPVLPLVAPHFSSSSASYPPSSVPTDIHALTGKGKHRPHPDGHPHPHTRFLPRLSPSDPRALEFRELLRYWFGGCDFAHIGRLNMCDWLAWSMYGCTLEELEDERREWDRKGRPALVLEGGKLDVDSDVDESGSEDGGDEGEGEGEEEDGEGADEVEERVRARRLRSEESVEADRLGLVHHCLVLVQARAAHVFPPGRNPAVKPLRLTLDPVRVTSRPLLLYLVVAVLQKSVMGVAMARGFAKHDDQGTRYLVRVPDGWEPREDLPEDERPLVFIHGLGMGLAQYTTLISVLSKSRALRRRPILVLLQPHISMSLFSSGFLDPVEQEQCAAGLDRVLRKHGFDERSGGCTVLSHSNGTIVHAWLLKAHPHLVARSCFVDPVAFQLYEPWVCYNALYAPARKPMEHLMRYFVMRELGVAFMLSRTFSWTSNLLWPSEIPSHADAHKTAVFLASDDSILSAERVRLYLRRSGLREVRSPRRVGDEPGGGGLKVFEGLKHGESMIGEGAPFEEVMRWVTWDARDPTAYESGASGSSSEAPAPAGA</sequence>
<evidence type="ECO:0000256" key="1">
    <source>
        <dbReference type="SAM" id="MobiDB-lite"/>
    </source>
</evidence>
<feature type="compositionally biased region" description="Basic residues" evidence="1">
    <location>
        <begin position="25"/>
        <end position="38"/>
    </location>
</feature>
<keyword evidence="2" id="KW-0472">Membrane</keyword>
<feature type="compositionally biased region" description="Acidic residues" evidence="1">
    <location>
        <begin position="471"/>
        <end position="502"/>
    </location>
</feature>
<dbReference type="Proteomes" id="UP000311382">
    <property type="component" value="Unassembled WGS sequence"/>
</dbReference>
<organism evidence="3 4">
    <name type="scientific">Rhodotorula diobovata</name>
    <dbReference type="NCBI Taxonomy" id="5288"/>
    <lineage>
        <taxon>Eukaryota</taxon>
        <taxon>Fungi</taxon>
        <taxon>Dikarya</taxon>
        <taxon>Basidiomycota</taxon>
        <taxon>Pucciniomycotina</taxon>
        <taxon>Microbotryomycetes</taxon>
        <taxon>Sporidiobolales</taxon>
        <taxon>Sporidiobolaceae</taxon>
        <taxon>Rhodotorula</taxon>
    </lineage>
</organism>
<feature type="compositionally biased region" description="Basic and acidic residues" evidence="1">
    <location>
        <begin position="190"/>
        <end position="211"/>
    </location>
</feature>
<reference evidence="3 4" key="1">
    <citation type="submission" date="2019-03" db="EMBL/GenBank/DDBJ databases">
        <title>Rhodosporidium diobovatum UCD-FST 08-225 genome sequencing, assembly, and annotation.</title>
        <authorList>
            <person name="Fakankun I.U."/>
            <person name="Fristensky B."/>
            <person name="Levin D.B."/>
        </authorList>
    </citation>
    <scope>NUCLEOTIDE SEQUENCE [LARGE SCALE GENOMIC DNA]</scope>
    <source>
        <strain evidence="3 4">UCD-FST 08-225</strain>
    </source>
</reference>
<evidence type="ECO:0000313" key="4">
    <source>
        <dbReference type="Proteomes" id="UP000311382"/>
    </source>
</evidence>
<dbReference type="EMBL" id="SOZI01000012">
    <property type="protein sequence ID" value="TNY23335.1"/>
    <property type="molecule type" value="Genomic_DNA"/>
</dbReference>
<dbReference type="AlphaFoldDB" id="A0A5C5G322"/>
<feature type="compositionally biased region" description="Basic and acidic residues" evidence="1">
    <location>
        <begin position="307"/>
        <end position="319"/>
    </location>
</feature>
<feature type="region of interest" description="Disordered" evidence="1">
    <location>
        <begin position="1"/>
        <end position="39"/>
    </location>
</feature>
<keyword evidence="2" id="KW-0812">Transmembrane</keyword>
<feature type="compositionally biased region" description="Acidic residues" evidence="1">
    <location>
        <begin position="158"/>
        <end position="174"/>
    </location>
</feature>
<proteinExistence type="predicted"/>
<keyword evidence="4" id="KW-1185">Reference proteome</keyword>
<dbReference type="STRING" id="5288.A0A5C5G322"/>
<protein>
    <recommendedName>
        <fullName evidence="5">AB hydrolase-1 domain-containing protein</fullName>
    </recommendedName>
</protein>
<keyword evidence="2" id="KW-1133">Transmembrane helix</keyword>
<feature type="region of interest" description="Disordered" evidence="1">
    <location>
        <begin position="157"/>
        <end position="327"/>
    </location>
</feature>
<evidence type="ECO:0008006" key="5">
    <source>
        <dbReference type="Google" id="ProtNLM"/>
    </source>
</evidence>
<name>A0A5C5G322_9BASI</name>
<dbReference type="Gene3D" id="3.40.50.1820">
    <property type="entry name" value="alpha/beta hydrolase"/>
    <property type="match status" value="1"/>
</dbReference>
<dbReference type="SUPFAM" id="SSF53474">
    <property type="entry name" value="alpha/beta-Hydrolases"/>
    <property type="match status" value="1"/>
</dbReference>